<dbReference type="AlphaFoldDB" id="A0A376DJ32"/>
<accession>A0A376DJ32</accession>
<dbReference type="RefSeq" id="WP_232238217.1">
    <property type="nucleotide sequence ID" value="NZ_CP065626.1"/>
</dbReference>
<gene>
    <name evidence="1" type="ORF">NCTC12121_02160</name>
</gene>
<dbReference type="Pfam" id="PF02061">
    <property type="entry name" value="Lambda_CIII"/>
    <property type="match status" value="1"/>
</dbReference>
<sequence length="45" mass="4882">MMNYAIAGGTFMGSAQRPHLSDIIENAKKAIKKLIDILNQPGNPL</sequence>
<proteinExistence type="predicted"/>
<dbReference type="EMBL" id="UFXZ01000001">
    <property type="protein sequence ID" value="STC89361.1"/>
    <property type="molecule type" value="Genomic_DNA"/>
</dbReference>
<dbReference type="Proteomes" id="UP000255248">
    <property type="component" value="Unassembled WGS sequence"/>
</dbReference>
<protein>
    <submittedName>
        <fullName evidence="1">Lambda Phage CIII</fullName>
    </submittedName>
</protein>
<organism evidence="1 2">
    <name type="scientific">Edwardsiella hoshinae</name>
    <dbReference type="NCBI Taxonomy" id="93378"/>
    <lineage>
        <taxon>Bacteria</taxon>
        <taxon>Pseudomonadati</taxon>
        <taxon>Pseudomonadota</taxon>
        <taxon>Gammaproteobacteria</taxon>
        <taxon>Enterobacterales</taxon>
        <taxon>Hafniaceae</taxon>
        <taxon>Edwardsiella</taxon>
    </lineage>
</organism>
<dbReference type="InterPro" id="IPR013056">
    <property type="entry name" value="Phage_lambda_CIII"/>
</dbReference>
<reference evidence="1 2" key="1">
    <citation type="submission" date="2018-06" db="EMBL/GenBank/DDBJ databases">
        <authorList>
            <consortium name="Pathogen Informatics"/>
            <person name="Doyle S."/>
        </authorList>
    </citation>
    <scope>NUCLEOTIDE SEQUENCE [LARGE SCALE GENOMIC DNA]</scope>
    <source>
        <strain evidence="1 2">NCTC12121</strain>
    </source>
</reference>
<evidence type="ECO:0000313" key="1">
    <source>
        <dbReference type="EMBL" id="STC89361.1"/>
    </source>
</evidence>
<evidence type="ECO:0000313" key="2">
    <source>
        <dbReference type="Proteomes" id="UP000255248"/>
    </source>
</evidence>
<name>A0A376DJ32_9GAMM</name>